<proteinExistence type="predicted"/>
<dbReference type="EMBL" id="JAUUTY010000004">
    <property type="protein sequence ID" value="KAK1653966.1"/>
    <property type="molecule type" value="Genomic_DNA"/>
</dbReference>
<comment type="caution">
    <text evidence="2">The sequence shown here is derived from an EMBL/GenBank/DDBJ whole genome shotgun (WGS) entry which is preliminary data.</text>
</comment>
<feature type="compositionally biased region" description="Pro residues" evidence="1">
    <location>
        <begin position="48"/>
        <end position="61"/>
    </location>
</feature>
<evidence type="ECO:0000313" key="3">
    <source>
        <dbReference type="Proteomes" id="UP001231189"/>
    </source>
</evidence>
<name>A0AAD8SM81_LOLMU</name>
<sequence>MSASPEFCKPAAVPDYTARLFVAADEDNSYVYRTPTGTRINYLGEPATCPPAPRKPRPPPASACRKRLFTAGDVITLRFDNLKESSALPRSGQPAARPRRGRAQQQLQHKGRWHHLR</sequence>
<accession>A0AAD8SM81</accession>
<evidence type="ECO:0000256" key="1">
    <source>
        <dbReference type="SAM" id="MobiDB-lite"/>
    </source>
</evidence>
<keyword evidence="3" id="KW-1185">Reference proteome</keyword>
<feature type="region of interest" description="Disordered" evidence="1">
    <location>
        <begin position="43"/>
        <end position="64"/>
    </location>
</feature>
<organism evidence="2 3">
    <name type="scientific">Lolium multiflorum</name>
    <name type="common">Italian ryegrass</name>
    <name type="synonym">Lolium perenne subsp. multiflorum</name>
    <dbReference type="NCBI Taxonomy" id="4521"/>
    <lineage>
        <taxon>Eukaryota</taxon>
        <taxon>Viridiplantae</taxon>
        <taxon>Streptophyta</taxon>
        <taxon>Embryophyta</taxon>
        <taxon>Tracheophyta</taxon>
        <taxon>Spermatophyta</taxon>
        <taxon>Magnoliopsida</taxon>
        <taxon>Liliopsida</taxon>
        <taxon>Poales</taxon>
        <taxon>Poaceae</taxon>
        <taxon>BOP clade</taxon>
        <taxon>Pooideae</taxon>
        <taxon>Poodae</taxon>
        <taxon>Poeae</taxon>
        <taxon>Poeae Chloroplast Group 2 (Poeae type)</taxon>
        <taxon>Loliodinae</taxon>
        <taxon>Loliinae</taxon>
        <taxon>Lolium</taxon>
    </lineage>
</organism>
<dbReference type="Proteomes" id="UP001231189">
    <property type="component" value="Unassembled WGS sequence"/>
</dbReference>
<dbReference type="AlphaFoldDB" id="A0AAD8SM81"/>
<protein>
    <submittedName>
        <fullName evidence="2">Uncharacterized protein</fullName>
    </submittedName>
</protein>
<evidence type="ECO:0000313" key="2">
    <source>
        <dbReference type="EMBL" id="KAK1653966.1"/>
    </source>
</evidence>
<gene>
    <name evidence="2" type="ORF">QYE76_071771</name>
</gene>
<feature type="region of interest" description="Disordered" evidence="1">
    <location>
        <begin position="82"/>
        <end position="117"/>
    </location>
</feature>
<reference evidence="2" key="1">
    <citation type="submission" date="2023-07" db="EMBL/GenBank/DDBJ databases">
        <title>A chromosome-level genome assembly of Lolium multiflorum.</title>
        <authorList>
            <person name="Chen Y."/>
            <person name="Copetti D."/>
            <person name="Kolliker R."/>
            <person name="Studer B."/>
        </authorList>
    </citation>
    <scope>NUCLEOTIDE SEQUENCE</scope>
    <source>
        <strain evidence="2">02402/16</strain>
        <tissue evidence="2">Leaf</tissue>
    </source>
</reference>